<feature type="transmembrane region" description="Helical" evidence="1">
    <location>
        <begin position="23"/>
        <end position="43"/>
    </location>
</feature>
<protein>
    <submittedName>
        <fullName evidence="2">Putative secreted protein</fullName>
    </submittedName>
</protein>
<proteinExistence type="evidence at transcript level"/>
<evidence type="ECO:0000256" key="1">
    <source>
        <dbReference type="SAM" id="Phobius"/>
    </source>
</evidence>
<dbReference type="EMBL" id="GALA01001305">
    <property type="protein sequence ID" value="JAA93547.1"/>
    <property type="molecule type" value="mRNA"/>
</dbReference>
<keyword evidence="1" id="KW-0472">Membrane</keyword>
<keyword evidence="1" id="KW-0812">Transmembrane</keyword>
<dbReference type="AlphaFoldDB" id="T1E2F1"/>
<accession>T1E2F1</accession>
<sequence>HAILCYFRALSVLFQFLFFKSFLSLYILFMFIFANTIATLFIIGKFTQSYIYVCYIYFGEEFNEWDVSHFIVYNSNRRFCSRSTIE</sequence>
<organism evidence="2">
    <name type="scientific">Psorophora albipes</name>
    <dbReference type="NCBI Taxonomy" id="869069"/>
    <lineage>
        <taxon>Eukaryota</taxon>
        <taxon>Metazoa</taxon>
        <taxon>Ecdysozoa</taxon>
        <taxon>Arthropoda</taxon>
        <taxon>Hexapoda</taxon>
        <taxon>Insecta</taxon>
        <taxon>Pterygota</taxon>
        <taxon>Neoptera</taxon>
        <taxon>Endopterygota</taxon>
        <taxon>Diptera</taxon>
        <taxon>Nematocera</taxon>
        <taxon>Culicoidea</taxon>
        <taxon>Culicidae</taxon>
        <taxon>Culicinae</taxon>
        <taxon>Aedini</taxon>
        <taxon>Psorophora</taxon>
    </lineage>
</organism>
<evidence type="ECO:0000313" key="2">
    <source>
        <dbReference type="EMBL" id="JAA93547.1"/>
    </source>
</evidence>
<keyword evidence="1" id="KW-1133">Transmembrane helix</keyword>
<name>T1E2F1_9DIPT</name>
<reference evidence="2" key="1">
    <citation type="journal article" date="2013" name="BMC Genomics">
        <title>A deep insight into the sialotranscriptome of the mosquito, Psorophora albipes.</title>
        <authorList>
            <person name="Chagas A.C."/>
            <person name="Calvo E."/>
            <person name="Rios-Velasquez C.M."/>
            <person name="Pessoa F.A."/>
            <person name="Medeiros J.F."/>
            <person name="Ribeiro J.M."/>
        </authorList>
    </citation>
    <scope>NUCLEOTIDE SEQUENCE</scope>
</reference>
<feature type="non-terminal residue" evidence="2">
    <location>
        <position position="1"/>
    </location>
</feature>